<reference evidence="8" key="1">
    <citation type="journal article" date="2021" name="Sci. Rep.">
        <title>Diploid genomic architecture of Nitzschia inconspicua, an elite biomass production diatom.</title>
        <authorList>
            <person name="Oliver A."/>
            <person name="Podell S."/>
            <person name="Pinowska A."/>
            <person name="Traller J.C."/>
            <person name="Smith S.R."/>
            <person name="McClure R."/>
            <person name="Beliaev A."/>
            <person name="Bohutskyi P."/>
            <person name="Hill E.A."/>
            <person name="Rabines A."/>
            <person name="Zheng H."/>
            <person name="Allen L.Z."/>
            <person name="Kuo A."/>
            <person name="Grigoriev I.V."/>
            <person name="Allen A.E."/>
            <person name="Hazlebeck D."/>
            <person name="Allen E.E."/>
        </authorList>
    </citation>
    <scope>NUCLEOTIDE SEQUENCE</scope>
    <source>
        <strain evidence="8">Hildebrandi</strain>
    </source>
</reference>
<accession>A0A9K3KDM2</accession>
<evidence type="ECO:0000313" key="9">
    <source>
        <dbReference type="Proteomes" id="UP000693970"/>
    </source>
</evidence>
<evidence type="ECO:0000256" key="4">
    <source>
        <dbReference type="ARBA" id="ARBA00023002"/>
    </source>
</evidence>
<dbReference type="PANTHER" id="PTHR10869">
    <property type="entry name" value="PROLYL 4-HYDROXYLASE ALPHA SUBUNIT"/>
    <property type="match status" value="1"/>
</dbReference>
<evidence type="ECO:0000256" key="1">
    <source>
        <dbReference type="ARBA" id="ARBA00001961"/>
    </source>
</evidence>
<keyword evidence="2" id="KW-0479">Metal-binding</keyword>
<dbReference type="FunFam" id="2.60.120.620:FF:000057">
    <property type="entry name" value="Uncharacterized protein"/>
    <property type="match status" value="1"/>
</dbReference>
<evidence type="ECO:0000313" key="8">
    <source>
        <dbReference type="EMBL" id="KAG7341705.1"/>
    </source>
</evidence>
<organism evidence="8 9">
    <name type="scientific">Nitzschia inconspicua</name>
    <dbReference type="NCBI Taxonomy" id="303405"/>
    <lineage>
        <taxon>Eukaryota</taxon>
        <taxon>Sar</taxon>
        <taxon>Stramenopiles</taxon>
        <taxon>Ochrophyta</taxon>
        <taxon>Bacillariophyta</taxon>
        <taxon>Bacillariophyceae</taxon>
        <taxon>Bacillariophycidae</taxon>
        <taxon>Bacillariales</taxon>
        <taxon>Bacillariaceae</taxon>
        <taxon>Nitzschia</taxon>
    </lineage>
</organism>
<keyword evidence="3" id="KW-0223">Dioxygenase</keyword>
<dbReference type="EMBL" id="JAGRRH010000026">
    <property type="protein sequence ID" value="KAG7341705.1"/>
    <property type="molecule type" value="Genomic_DNA"/>
</dbReference>
<dbReference type="InterPro" id="IPR006620">
    <property type="entry name" value="Pro_4_hyd_alph"/>
</dbReference>
<reference evidence="8" key="2">
    <citation type="submission" date="2021-04" db="EMBL/GenBank/DDBJ databases">
        <authorList>
            <person name="Podell S."/>
        </authorList>
    </citation>
    <scope>NUCLEOTIDE SEQUENCE</scope>
    <source>
        <strain evidence="8">Hildebrandi</strain>
    </source>
</reference>
<dbReference type="GO" id="GO:0004656">
    <property type="term" value="F:procollagen-proline 4-dioxygenase activity"/>
    <property type="evidence" value="ECO:0007669"/>
    <property type="project" value="TreeGrafter"/>
</dbReference>
<feature type="region of interest" description="Disordered" evidence="6">
    <location>
        <begin position="255"/>
        <end position="275"/>
    </location>
</feature>
<gene>
    <name evidence="8" type="ORF">IV203_023658</name>
</gene>
<comment type="caution">
    <text evidence="8">The sequence shown here is derived from an EMBL/GenBank/DDBJ whole genome shotgun (WGS) entry which is preliminary data.</text>
</comment>
<dbReference type="PANTHER" id="PTHR10869:SF229">
    <property type="entry name" value="PROLYL 4-HYDROXYLASE ALPHA SUBUNIT DOMAIN-CONTAINING PROTEIN"/>
    <property type="match status" value="1"/>
</dbReference>
<evidence type="ECO:0000256" key="2">
    <source>
        <dbReference type="ARBA" id="ARBA00022723"/>
    </source>
</evidence>
<feature type="domain" description="Prolyl 4-hydroxylase alpha subunit" evidence="7">
    <location>
        <begin position="41"/>
        <end position="219"/>
    </location>
</feature>
<name>A0A9K3KDM2_9STRA</name>
<keyword evidence="4" id="KW-0560">Oxidoreductase</keyword>
<dbReference type="InterPro" id="IPR045054">
    <property type="entry name" value="P4HA-like"/>
</dbReference>
<dbReference type="GO" id="GO:0005783">
    <property type="term" value="C:endoplasmic reticulum"/>
    <property type="evidence" value="ECO:0007669"/>
    <property type="project" value="TreeGrafter"/>
</dbReference>
<sequence>MMAPQQSQQYSQQQPTTIRPPLLFNGVNHHYPGLQQFHNDPPVFGVFDFLTPQECQFLIDAASDSFSPAPVVGKGAGEVSPTRTSSTCYLAREDLPNLMRKVSLLTGKPMEHMELPQVGRYLPSQQYYQHYDAFNLDEEDGRRFAANGGQRVVTVLIYLNDVERGGQTSFPTLQLEVRPVRGMALIFFPATMDGVLDPRALHAALPAVDPKFVSQIWIRQGNYYGQPSKRLDQIMGPPLTPEEVKGAVNAGALSHGSTVNPVAGHGNPSYPGVHP</sequence>
<evidence type="ECO:0000256" key="3">
    <source>
        <dbReference type="ARBA" id="ARBA00022964"/>
    </source>
</evidence>
<dbReference type="Proteomes" id="UP000693970">
    <property type="component" value="Unassembled WGS sequence"/>
</dbReference>
<evidence type="ECO:0000256" key="6">
    <source>
        <dbReference type="SAM" id="MobiDB-lite"/>
    </source>
</evidence>
<keyword evidence="5" id="KW-0408">Iron</keyword>
<dbReference type="OrthoDB" id="420380at2759"/>
<dbReference type="GO" id="GO:0031418">
    <property type="term" value="F:L-ascorbic acid binding"/>
    <property type="evidence" value="ECO:0007669"/>
    <property type="project" value="InterPro"/>
</dbReference>
<protein>
    <submittedName>
        <fullName evidence="8">Prolyl 4-hydroxylase alpha subunit</fullName>
    </submittedName>
</protein>
<dbReference type="SMART" id="SM00702">
    <property type="entry name" value="P4Hc"/>
    <property type="match status" value="1"/>
</dbReference>
<dbReference type="AlphaFoldDB" id="A0A9K3KDM2"/>
<keyword evidence="9" id="KW-1185">Reference proteome</keyword>
<proteinExistence type="predicted"/>
<dbReference type="Pfam" id="PF13640">
    <property type="entry name" value="2OG-FeII_Oxy_3"/>
    <property type="match status" value="1"/>
</dbReference>
<evidence type="ECO:0000259" key="7">
    <source>
        <dbReference type="SMART" id="SM00702"/>
    </source>
</evidence>
<dbReference type="InterPro" id="IPR044862">
    <property type="entry name" value="Pro_4_hyd_alph_FE2OG_OXY"/>
</dbReference>
<evidence type="ECO:0000256" key="5">
    <source>
        <dbReference type="ARBA" id="ARBA00023004"/>
    </source>
</evidence>
<dbReference type="GO" id="GO:0005506">
    <property type="term" value="F:iron ion binding"/>
    <property type="evidence" value="ECO:0007669"/>
    <property type="project" value="InterPro"/>
</dbReference>
<comment type="cofactor">
    <cofactor evidence="1">
        <name>L-ascorbate</name>
        <dbReference type="ChEBI" id="CHEBI:38290"/>
    </cofactor>
</comment>